<reference evidence="2 3" key="1">
    <citation type="submission" date="2014-06" db="EMBL/GenBank/DDBJ databases">
        <title>Evolutionary Origins and Diversification of the Mycorrhizal Mutualists.</title>
        <authorList>
            <consortium name="DOE Joint Genome Institute"/>
            <consortium name="Mycorrhizal Genomics Consortium"/>
            <person name="Kohler A."/>
            <person name="Kuo A."/>
            <person name="Nagy L.G."/>
            <person name="Floudas D."/>
            <person name="Copeland A."/>
            <person name="Barry K.W."/>
            <person name="Cichocki N."/>
            <person name="Veneault-Fourrey C."/>
            <person name="LaButti K."/>
            <person name="Lindquist E.A."/>
            <person name="Lipzen A."/>
            <person name="Lundell T."/>
            <person name="Morin E."/>
            <person name="Murat C."/>
            <person name="Riley R."/>
            <person name="Ohm R."/>
            <person name="Sun H."/>
            <person name="Tunlid A."/>
            <person name="Henrissat B."/>
            <person name="Grigoriev I.V."/>
            <person name="Hibbett D.S."/>
            <person name="Martin F."/>
        </authorList>
    </citation>
    <scope>NUCLEOTIDE SEQUENCE [LARGE SCALE GENOMIC DNA]</scope>
    <source>
        <strain evidence="2 3">SS14</strain>
    </source>
</reference>
<accession>A0A0C9UX89</accession>
<feature type="compositionally biased region" description="Polar residues" evidence="1">
    <location>
        <begin position="26"/>
        <end position="46"/>
    </location>
</feature>
<protein>
    <submittedName>
        <fullName evidence="2">Unplaced genomic scaffold SPHSTscaffold_131, whole genome shotgun sequence</fullName>
    </submittedName>
</protein>
<name>A0A0C9UX89_SPHS4</name>
<gene>
    <name evidence="2" type="ORF">M422DRAFT_264024</name>
</gene>
<evidence type="ECO:0000313" key="2">
    <source>
        <dbReference type="EMBL" id="KIJ33892.1"/>
    </source>
</evidence>
<dbReference type="EMBL" id="KN837206">
    <property type="protein sequence ID" value="KIJ33892.1"/>
    <property type="molecule type" value="Genomic_DNA"/>
</dbReference>
<sequence length="211" mass="22697">MSMRHNRKQTEELSTQAGGEAEPIQGLTSGELTDPPSTSVDPQQSPEVLAPEHLDELHAQAQRPQTVPRCVQSPLRASGPANQGLDSPRSGHCLGHSHSGSIFPRGIDQRSESGQNLGDAPSDPDCVSPDEGDMEEEGSFTIPTSEIVLTEAMEATERLNTVFNCIRTSMNRMSLWMKELFIVPVTKSSGKTIEPGNNQAHDKAAAKAATE</sequence>
<dbReference type="Proteomes" id="UP000054279">
    <property type="component" value="Unassembled WGS sequence"/>
</dbReference>
<feature type="compositionally biased region" description="Acidic residues" evidence="1">
    <location>
        <begin position="128"/>
        <end position="138"/>
    </location>
</feature>
<keyword evidence="3" id="KW-1185">Reference proteome</keyword>
<organism evidence="2 3">
    <name type="scientific">Sphaerobolus stellatus (strain SS14)</name>
    <dbReference type="NCBI Taxonomy" id="990650"/>
    <lineage>
        <taxon>Eukaryota</taxon>
        <taxon>Fungi</taxon>
        <taxon>Dikarya</taxon>
        <taxon>Basidiomycota</taxon>
        <taxon>Agaricomycotina</taxon>
        <taxon>Agaricomycetes</taxon>
        <taxon>Phallomycetidae</taxon>
        <taxon>Geastrales</taxon>
        <taxon>Sphaerobolaceae</taxon>
        <taxon>Sphaerobolus</taxon>
    </lineage>
</organism>
<feature type="region of interest" description="Disordered" evidence="1">
    <location>
        <begin position="191"/>
        <end position="211"/>
    </location>
</feature>
<proteinExistence type="predicted"/>
<feature type="compositionally biased region" description="Low complexity" evidence="1">
    <location>
        <begin position="90"/>
        <end position="101"/>
    </location>
</feature>
<evidence type="ECO:0000256" key="1">
    <source>
        <dbReference type="SAM" id="MobiDB-lite"/>
    </source>
</evidence>
<feature type="compositionally biased region" description="Basic and acidic residues" evidence="1">
    <location>
        <begin position="200"/>
        <end position="211"/>
    </location>
</feature>
<feature type="region of interest" description="Disordered" evidence="1">
    <location>
        <begin position="1"/>
        <end position="141"/>
    </location>
</feature>
<dbReference type="HOGENOM" id="CLU_012886_3_1_1"/>
<dbReference type="AlphaFoldDB" id="A0A0C9UX89"/>
<evidence type="ECO:0000313" key="3">
    <source>
        <dbReference type="Proteomes" id="UP000054279"/>
    </source>
</evidence>